<dbReference type="InterPro" id="IPR058193">
    <property type="entry name" value="VanY/YodJ_core_dom"/>
</dbReference>
<dbReference type="SUPFAM" id="SSF55166">
    <property type="entry name" value="Hedgehog/DD-peptidase"/>
    <property type="match status" value="1"/>
</dbReference>
<feature type="compositionally biased region" description="Polar residues" evidence="1">
    <location>
        <begin position="47"/>
        <end position="58"/>
    </location>
</feature>
<feature type="domain" description="D-alanyl-D-alanine carboxypeptidase-like core" evidence="2">
    <location>
        <begin position="155"/>
        <end position="283"/>
    </location>
</feature>
<dbReference type="Proteomes" id="UP001596147">
    <property type="component" value="Unassembled WGS sequence"/>
</dbReference>
<organism evidence="3 4">
    <name type="scientific">Lederbergia graminis</name>
    <dbReference type="NCBI Taxonomy" id="735518"/>
    <lineage>
        <taxon>Bacteria</taxon>
        <taxon>Bacillati</taxon>
        <taxon>Bacillota</taxon>
        <taxon>Bacilli</taxon>
        <taxon>Bacillales</taxon>
        <taxon>Bacillaceae</taxon>
        <taxon>Lederbergia</taxon>
    </lineage>
</organism>
<accession>A0ABW0LKZ1</accession>
<reference evidence="4" key="1">
    <citation type="journal article" date="2019" name="Int. J. Syst. Evol. Microbiol.">
        <title>The Global Catalogue of Microorganisms (GCM) 10K type strain sequencing project: providing services to taxonomists for standard genome sequencing and annotation.</title>
        <authorList>
            <consortium name="The Broad Institute Genomics Platform"/>
            <consortium name="The Broad Institute Genome Sequencing Center for Infectious Disease"/>
            <person name="Wu L."/>
            <person name="Ma J."/>
        </authorList>
    </citation>
    <scope>NUCLEOTIDE SEQUENCE [LARGE SCALE GENOMIC DNA]</scope>
    <source>
        <strain evidence="4">CGMCC 1.12237</strain>
    </source>
</reference>
<proteinExistence type="predicted"/>
<dbReference type="InterPro" id="IPR003709">
    <property type="entry name" value="VanY-like_core_dom"/>
</dbReference>
<protein>
    <submittedName>
        <fullName evidence="3">D-alanyl-D-alanine carboxypeptidase family protein</fullName>
    </submittedName>
</protein>
<comment type="caution">
    <text evidence="3">The sequence shown here is derived from an EMBL/GenBank/DDBJ whole genome shotgun (WGS) entry which is preliminary data.</text>
</comment>
<sequence>MKKSSIFFMLILTLMVGLIVGCSLSINDNNKKEPDDDKKVVTEEPTDNTNPDSENDTTPPVDEEKEDDPVTDPAKEDEKTPEDEEEQQNEDPEEQKPDKKGNADQGNEDAIQVVANPASIEVLVNKQFKLPDNYSPKDLVYPNVRFIFSEKVDKRKMRKEAATALEKMFAGAEVDGILLAGASGYRSQATQTILYNNYVKRDGKEAADRYSARPGHSEHQTGLTMDVSGSDGKCAVQDCFGGTPEAEWIAEHAHEYGFIVRYPKGKEHITGYQYEPWHIRYVGLDIAKEIYEQNITLEEYFDAVPVGAN</sequence>
<feature type="compositionally biased region" description="Acidic residues" evidence="1">
    <location>
        <begin position="61"/>
        <end position="70"/>
    </location>
</feature>
<dbReference type="GO" id="GO:0004180">
    <property type="term" value="F:carboxypeptidase activity"/>
    <property type="evidence" value="ECO:0007669"/>
    <property type="project" value="UniProtKB-KW"/>
</dbReference>
<dbReference type="InterPro" id="IPR009045">
    <property type="entry name" value="Zn_M74/Hedgehog-like"/>
</dbReference>
<dbReference type="InterPro" id="IPR052179">
    <property type="entry name" value="DD-CPase-like"/>
</dbReference>
<keyword evidence="4" id="KW-1185">Reference proteome</keyword>
<evidence type="ECO:0000256" key="1">
    <source>
        <dbReference type="SAM" id="MobiDB-lite"/>
    </source>
</evidence>
<dbReference type="EMBL" id="JBHSMC010000014">
    <property type="protein sequence ID" value="MFC5465233.1"/>
    <property type="molecule type" value="Genomic_DNA"/>
</dbReference>
<feature type="compositionally biased region" description="Acidic residues" evidence="1">
    <location>
        <begin position="79"/>
        <end position="93"/>
    </location>
</feature>
<keyword evidence="3" id="KW-0121">Carboxypeptidase</keyword>
<dbReference type="PROSITE" id="PS51257">
    <property type="entry name" value="PROKAR_LIPOPROTEIN"/>
    <property type="match status" value="1"/>
</dbReference>
<dbReference type="PANTHER" id="PTHR34385">
    <property type="entry name" value="D-ALANYL-D-ALANINE CARBOXYPEPTIDASE"/>
    <property type="match status" value="1"/>
</dbReference>
<keyword evidence="3" id="KW-0645">Protease</keyword>
<dbReference type="Gene3D" id="3.30.1380.10">
    <property type="match status" value="1"/>
</dbReference>
<evidence type="ECO:0000313" key="3">
    <source>
        <dbReference type="EMBL" id="MFC5465233.1"/>
    </source>
</evidence>
<dbReference type="Pfam" id="PF02557">
    <property type="entry name" value="VanY"/>
    <property type="match status" value="1"/>
</dbReference>
<keyword evidence="3" id="KW-0378">Hydrolase</keyword>
<dbReference type="RefSeq" id="WP_382351283.1">
    <property type="nucleotide sequence ID" value="NZ_JBHSMC010000014.1"/>
</dbReference>
<gene>
    <name evidence="3" type="ORF">ACFPM4_10785</name>
</gene>
<evidence type="ECO:0000259" key="2">
    <source>
        <dbReference type="Pfam" id="PF02557"/>
    </source>
</evidence>
<dbReference type="PANTHER" id="PTHR34385:SF1">
    <property type="entry name" value="PEPTIDOGLYCAN L-ALANYL-D-GLUTAMATE ENDOPEPTIDASE CWLK"/>
    <property type="match status" value="1"/>
</dbReference>
<feature type="region of interest" description="Disordered" evidence="1">
    <location>
        <begin position="26"/>
        <end position="106"/>
    </location>
</feature>
<name>A0ABW0LKZ1_9BACI</name>
<evidence type="ECO:0000313" key="4">
    <source>
        <dbReference type="Proteomes" id="UP001596147"/>
    </source>
</evidence>
<dbReference type="CDD" id="cd14852">
    <property type="entry name" value="LD-carboxypeptidase"/>
    <property type="match status" value="1"/>
</dbReference>
<feature type="compositionally biased region" description="Basic and acidic residues" evidence="1">
    <location>
        <begin position="29"/>
        <end position="42"/>
    </location>
</feature>